<evidence type="ECO:0000313" key="8">
    <source>
        <dbReference type="Proteomes" id="UP001057498"/>
    </source>
</evidence>
<evidence type="ECO:0000256" key="5">
    <source>
        <dbReference type="ARBA" id="ARBA00023136"/>
    </source>
</evidence>
<dbReference type="InterPro" id="IPR005171">
    <property type="entry name" value="Cyt_c_oxidase_su4_prok"/>
</dbReference>
<reference evidence="7" key="1">
    <citation type="submission" date="2022-04" db="EMBL/GenBank/DDBJ databases">
        <title>Whole genome sequence of Sphaerotilus sp. FB-5.</title>
        <authorList>
            <person name="Takeda M."/>
            <person name="Narihara S."/>
            <person name="Akimoto M."/>
            <person name="Akimoto R."/>
            <person name="Nishiyashiki S."/>
            <person name="Murakami T."/>
        </authorList>
    </citation>
    <scope>NUCLEOTIDE SEQUENCE</scope>
    <source>
        <strain evidence="7">FB-5</strain>
    </source>
</reference>
<evidence type="ECO:0000256" key="4">
    <source>
        <dbReference type="ARBA" id="ARBA00022989"/>
    </source>
</evidence>
<evidence type="ECO:0000256" key="6">
    <source>
        <dbReference type="SAM" id="Phobius"/>
    </source>
</evidence>
<keyword evidence="2" id="KW-1003">Cell membrane</keyword>
<evidence type="ECO:0000256" key="2">
    <source>
        <dbReference type="ARBA" id="ARBA00022475"/>
    </source>
</evidence>
<organism evidence="7 8">
    <name type="scientific">Sphaerotilus microaerophilus</name>
    <dbReference type="NCBI Taxonomy" id="2914710"/>
    <lineage>
        <taxon>Bacteria</taxon>
        <taxon>Pseudomonadati</taxon>
        <taxon>Pseudomonadota</taxon>
        <taxon>Betaproteobacteria</taxon>
        <taxon>Burkholderiales</taxon>
        <taxon>Sphaerotilaceae</taxon>
        <taxon>Sphaerotilus</taxon>
    </lineage>
</organism>
<proteinExistence type="predicted"/>
<name>A0ABN6PRT2_9BURK</name>
<dbReference type="EMBL" id="AP025730">
    <property type="protein sequence ID" value="BDI07097.1"/>
    <property type="molecule type" value="Genomic_DNA"/>
</dbReference>
<comment type="subcellular location">
    <subcellularLocation>
        <location evidence="1">Cell membrane</location>
        <topology evidence="1">Multi-pass membrane protein</topology>
    </subcellularLocation>
</comment>
<keyword evidence="8" id="KW-1185">Reference proteome</keyword>
<dbReference type="RefSeq" id="WP_251970321.1">
    <property type="nucleotide sequence ID" value="NZ_AP025730.1"/>
</dbReference>
<dbReference type="Pfam" id="PF03626">
    <property type="entry name" value="COX4_pro"/>
    <property type="match status" value="1"/>
</dbReference>
<protein>
    <recommendedName>
        <fullName evidence="9">Cytochrome C oxidase subunit IV</fullName>
    </recommendedName>
</protein>
<gene>
    <name evidence="7" type="ORF">CATMQ487_40670</name>
</gene>
<accession>A0ABN6PRT2</accession>
<dbReference type="Proteomes" id="UP001057498">
    <property type="component" value="Chromosome"/>
</dbReference>
<keyword evidence="4 6" id="KW-1133">Transmembrane helix</keyword>
<evidence type="ECO:0000313" key="7">
    <source>
        <dbReference type="EMBL" id="BDI07097.1"/>
    </source>
</evidence>
<evidence type="ECO:0000256" key="3">
    <source>
        <dbReference type="ARBA" id="ARBA00022692"/>
    </source>
</evidence>
<keyword evidence="5 6" id="KW-0472">Membrane</keyword>
<sequence length="95" mass="10380">MSLLKNPVDRIWLALMVATAITFWLGESGLASSAGAVSVGLMFGLSLLKGVLVILDFMELRQAPALWRRVMLGWLTVVIALILLAWTIARWRAGA</sequence>
<feature type="transmembrane region" description="Helical" evidence="6">
    <location>
        <begin position="70"/>
        <end position="89"/>
    </location>
</feature>
<keyword evidence="3 6" id="KW-0812">Transmembrane</keyword>
<feature type="transmembrane region" description="Helical" evidence="6">
    <location>
        <begin position="37"/>
        <end position="58"/>
    </location>
</feature>
<evidence type="ECO:0008006" key="9">
    <source>
        <dbReference type="Google" id="ProtNLM"/>
    </source>
</evidence>
<feature type="transmembrane region" description="Helical" evidence="6">
    <location>
        <begin position="12"/>
        <end position="31"/>
    </location>
</feature>
<evidence type="ECO:0000256" key="1">
    <source>
        <dbReference type="ARBA" id="ARBA00004651"/>
    </source>
</evidence>